<evidence type="ECO:0000313" key="2">
    <source>
        <dbReference type="EMBL" id="KAJ0985330.1"/>
    </source>
</evidence>
<organism evidence="2 3">
    <name type="scientific">Dioscorea zingiberensis</name>
    <dbReference type="NCBI Taxonomy" id="325984"/>
    <lineage>
        <taxon>Eukaryota</taxon>
        <taxon>Viridiplantae</taxon>
        <taxon>Streptophyta</taxon>
        <taxon>Embryophyta</taxon>
        <taxon>Tracheophyta</taxon>
        <taxon>Spermatophyta</taxon>
        <taxon>Magnoliopsida</taxon>
        <taxon>Liliopsida</taxon>
        <taxon>Dioscoreales</taxon>
        <taxon>Dioscoreaceae</taxon>
        <taxon>Dioscorea</taxon>
    </lineage>
</organism>
<name>A0A9D5D760_9LILI</name>
<evidence type="ECO:0000256" key="1">
    <source>
        <dbReference type="SAM" id="MobiDB-lite"/>
    </source>
</evidence>
<keyword evidence="3" id="KW-1185">Reference proteome</keyword>
<accession>A0A9D5D760</accession>
<reference evidence="2" key="1">
    <citation type="submission" date="2021-03" db="EMBL/GenBank/DDBJ databases">
        <authorList>
            <person name="Li Z."/>
            <person name="Yang C."/>
        </authorList>
    </citation>
    <scope>NUCLEOTIDE SEQUENCE</scope>
    <source>
        <strain evidence="2">Dzin_1.0</strain>
        <tissue evidence="2">Leaf</tissue>
    </source>
</reference>
<gene>
    <name evidence="2" type="ORF">J5N97_003686</name>
</gene>
<sequence>MLVHDGDAGREMTEATDCRARDMTRAGLEVARRNLTTHAGHRQMDDSTINGQQSNEPNEVDFQATIMALTAAWGTTPDPITNPSSMRHEITNLMTLITKVGSNVTEFKAASCPNYGENQKENYIVRLAKLSDSHLYYFGEHSVYAVEPHLVFPFG</sequence>
<feature type="compositionally biased region" description="Polar residues" evidence="1">
    <location>
        <begin position="46"/>
        <end position="56"/>
    </location>
</feature>
<dbReference type="Proteomes" id="UP001085076">
    <property type="component" value="Miscellaneous, Linkage group lg01"/>
</dbReference>
<evidence type="ECO:0000313" key="3">
    <source>
        <dbReference type="Proteomes" id="UP001085076"/>
    </source>
</evidence>
<reference evidence="2" key="2">
    <citation type="journal article" date="2022" name="Hortic Res">
        <title>The genome of Dioscorea zingiberensis sheds light on the biosynthesis, origin and evolution of the medicinally important diosgenin saponins.</title>
        <authorList>
            <person name="Li Y."/>
            <person name="Tan C."/>
            <person name="Li Z."/>
            <person name="Guo J."/>
            <person name="Li S."/>
            <person name="Chen X."/>
            <person name="Wang C."/>
            <person name="Dai X."/>
            <person name="Yang H."/>
            <person name="Song W."/>
            <person name="Hou L."/>
            <person name="Xu J."/>
            <person name="Tong Z."/>
            <person name="Xu A."/>
            <person name="Yuan X."/>
            <person name="Wang W."/>
            <person name="Yang Q."/>
            <person name="Chen L."/>
            <person name="Sun Z."/>
            <person name="Wang K."/>
            <person name="Pan B."/>
            <person name="Chen J."/>
            <person name="Bao Y."/>
            <person name="Liu F."/>
            <person name="Qi X."/>
            <person name="Gang D.R."/>
            <person name="Wen J."/>
            <person name="Li J."/>
        </authorList>
    </citation>
    <scope>NUCLEOTIDE SEQUENCE</scope>
    <source>
        <strain evidence="2">Dzin_1.0</strain>
    </source>
</reference>
<dbReference type="AlphaFoldDB" id="A0A9D5D760"/>
<feature type="region of interest" description="Disordered" evidence="1">
    <location>
        <begin position="36"/>
        <end position="56"/>
    </location>
</feature>
<proteinExistence type="predicted"/>
<comment type="caution">
    <text evidence="2">The sequence shown here is derived from an EMBL/GenBank/DDBJ whole genome shotgun (WGS) entry which is preliminary data.</text>
</comment>
<dbReference type="EMBL" id="JAGGNH010000001">
    <property type="protein sequence ID" value="KAJ0985330.1"/>
    <property type="molecule type" value="Genomic_DNA"/>
</dbReference>
<protein>
    <submittedName>
        <fullName evidence="2">Uncharacterized protein</fullName>
    </submittedName>
</protein>